<sequence length="71" mass="7964">MTMPSEIDVYGVFVPSLLVLMLLAFGLTAVLRGLLARFGFYRRVWHRSLFNACLYIIMLGALLALAQRVSS</sequence>
<evidence type="ECO:0000313" key="6">
    <source>
        <dbReference type="EMBL" id="RAS35574.1"/>
    </source>
</evidence>
<comment type="caution">
    <text evidence="6">The sequence shown here is derived from an EMBL/GenBank/DDBJ whole genome shotgun (WGS) entry which is preliminary data.</text>
</comment>
<evidence type="ECO:0000256" key="3">
    <source>
        <dbReference type="ARBA" id="ARBA00022989"/>
    </source>
</evidence>
<protein>
    <submittedName>
        <fullName evidence="6">Uncharacterized protein DUF1656</fullName>
    </submittedName>
</protein>
<feature type="transmembrane region" description="Helical" evidence="5">
    <location>
        <begin position="48"/>
        <end position="66"/>
    </location>
</feature>
<evidence type="ECO:0000256" key="5">
    <source>
        <dbReference type="SAM" id="Phobius"/>
    </source>
</evidence>
<organism evidence="6 7">
    <name type="scientific">Paraburkholderia bryophila</name>
    <dbReference type="NCBI Taxonomy" id="420952"/>
    <lineage>
        <taxon>Bacteria</taxon>
        <taxon>Pseudomonadati</taxon>
        <taxon>Pseudomonadota</taxon>
        <taxon>Betaproteobacteria</taxon>
        <taxon>Burkholderiales</taxon>
        <taxon>Burkholderiaceae</taxon>
        <taxon>Paraburkholderia</taxon>
    </lineage>
</organism>
<accession>A0A329CV59</accession>
<keyword evidence="2 5" id="KW-0812">Transmembrane</keyword>
<keyword evidence="3 5" id="KW-1133">Transmembrane helix</keyword>
<dbReference type="Proteomes" id="UP000248918">
    <property type="component" value="Unassembled WGS sequence"/>
</dbReference>
<dbReference type="InterPro" id="IPR012451">
    <property type="entry name" value="DUF1656"/>
</dbReference>
<dbReference type="AlphaFoldDB" id="A0A329CV59"/>
<proteinExistence type="predicted"/>
<gene>
    <name evidence="6" type="ORF">BX591_105293</name>
</gene>
<dbReference type="Pfam" id="PF07869">
    <property type="entry name" value="DUF1656"/>
    <property type="match status" value="1"/>
</dbReference>
<evidence type="ECO:0000256" key="1">
    <source>
        <dbReference type="ARBA" id="ARBA00022475"/>
    </source>
</evidence>
<feature type="transmembrane region" description="Helical" evidence="5">
    <location>
        <begin position="12"/>
        <end position="36"/>
    </location>
</feature>
<name>A0A329CV59_9BURK</name>
<evidence type="ECO:0000256" key="2">
    <source>
        <dbReference type="ARBA" id="ARBA00022692"/>
    </source>
</evidence>
<dbReference type="EMBL" id="QLTK01000005">
    <property type="protein sequence ID" value="RAS35574.1"/>
    <property type="molecule type" value="Genomic_DNA"/>
</dbReference>
<reference evidence="6 7" key="1">
    <citation type="submission" date="2018-06" db="EMBL/GenBank/DDBJ databases">
        <title>Genomic Encyclopedia of Type Strains, Phase III (KMG-III): the genomes of soil and plant-associated and newly described type strains.</title>
        <authorList>
            <person name="Whitman W."/>
        </authorList>
    </citation>
    <scope>NUCLEOTIDE SEQUENCE [LARGE SCALE GENOMIC DNA]</scope>
    <source>
        <strain evidence="6 7">LMG 23644</strain>
    </source>
</reference>
<keyword evidence="1" id="KW-1003">Cell membrane</keyword>
<evidence type="ECO:0000256" key="4">
    <source>
        <dbReference type="ARBA" id="ARBA00023136"/>
    </source>
</evidence>
<keyword evidence="4 5" id="KW-0472">Membrane</keyword>
<evidence type="ECO:0000313" key="7">
    <source>
        <dbReference type="Proteomes" id="UP000248918"/>
    </source>
</evidence>